<dbReference type="Proteomes" id="UP000267516">
    <property type="component" value="Segment"/>
</dbReference>
<evidence type="ECO:0000313" key="1">
    <source>
        <dbReference type="EMBL" id="ATU83803.1"/>
    </source>
</evidence>
<reference evidence="1" key="1">
    <citation type="journal article" date="2018" name="Aquaculture">
        <title>Complete genome sequence of a white spot syndrome virus associated with a disease incursion in Australia.</title>
        <authorList>
            <person name="Oakey J."/>
            <person name="Smith C.S."/>
        </authorList>
    </citation>
    <scope>NUCLEOTIDE SEQUENCE [LARGE SCALE GENOMIC DNA]</scope>
    <source>
        <strain evidence="1">WSSV-AU</strain>
    </source>
</reference>
<sequence>MSIFSITSYKSSSFAARFLFLDGELISATNFSTSSSSNIPPSWCSRIIFVKALLTCPPTFSESMSTCLAFKQYEANSSIAYF</sequence>
<protein>
    <submittedName>
        <fullName evidence="1">ORF107</fullName>
    </submittedName>
</protein>
<name>A0A2D3I5Z9_9VIRU</name>
<dbReference type="EMBL" id="MF768985">
    <property type="protein sequence ID" value="ATU83803.1"/>
    <property type="molecule type" value="Genomic_DNA"/>
</dbReference>
<accession>A0A2D3I5Z9</accession>
<proteinExistence type="predicted"/>
<organism evidence="1">
    <name type="scientific">White spot syndrome virus</name>
    <dbReference type="NCBI Taxonomy" id="342409"/>
    <lineage>
        <taxon>Viruses</taxon>
        <taxon>Viruses incertae sedis</taxon>
        <taxon>Naldaviricetes</taxon>
        <taxon>Nimaviridae</taxon>
        <taxon>Whispovirus</taxon>
    </lineage>
</organism>